<dbReference type="EMBL" id="NHYE01004744">
    <property type="protein sequence ID" value="PPQ82478.1"/>
    <property type="molecule type" value="Genomic_DNA"/>
</dbReference>
<sequence>MKFTAVKVEVIFNGVIALLVQGFMAILSNRAIFLSMIMLLLVFGEFGVISTELTLSLRTSTPSHYVYNSDIRDSLPMTTYEELAKLKSLSIIVNALAAAGDIVIAFSLCKLLHTSRTGMHRSNRMINRLILFTINTGLLTSFCALASLVSIIAAGDTYLYIAFFFCIGRLYTNTLLVTLNSRKMIRSPSTTTIHPSGEDVFSLQLSRQSRRAANTTGISMDWKDDLPENFAEDSELEEQKTSSV</sequence>
<feature type="domain" description="DUF6534" evidence="2">
    <location>
        <begin position="97"/>
        <end position="183"/>
    </location>
</feature>
<dbReference type="InParanoid" id="A0A409WVD0"/>
<dbReference type="PANTHER" id="PTHR40465">
    <property type="entry name" value="CHROMOSOME 1, WHOLE GENOME SHOTGUN SEQUENCE"/>
    <property type="match status" value="1"/>
</dbReference>
<feature type="transmembrane region" description="Helical" evidence="1">
    <location>
        <begin position="89"/>
        <end position="109"/>
    </location>
</feature>
<gene>
    <name evidence="3" type="ORF">CVT26_012758</name>
</gene>
<evidence type="ECO:0000259" key="2">
    <source>
        <dbReference type="Pfam" id="PF20152"/>
    </source>
</evidence>
<keyword evidence="1" id="KW-0812">Transmembrane</keyword>
<dbReference type="OrthoDB" id="3263055at2759"/>
<proteinExistence type="predicted"/>
<feature type="transmembrane region" description="Helical" evidence="1">
    <location>
        <begin position="31"/>
        <end position="49"/>
    </location>
</feature>
<dbReference type="AlphaFoldDB" id="A0A409WVD0"/>
<dbReference type="PANTHER" id="PTHR40465:SF1">
    <property type="entry name" value="DUF6534 DOMAIN-CONTAINING PROTEIN"/>
    <property type="match status" value="1"/>
</dbReference>
<dbReference type="STRING" id="231916.A0A409WVD0"/>
<keyword evidence="1" id="KW-0472">Membrane</keyword>
<feature type="transmembrane region" description="Helical" evidence="1">
    <location>
        <begin position="158"/>
        <end position="179"/>
    </location>
</feature>
<evidence type="ECO:0000313" key="4">
    <source>
        <dbReference type="Proteomes" id="UP000284706"/>
    </source>
</evidence>
<evidence type="ECO:0000313" key="3">
    <source>
        <dbReference type="EMBL" id="PPQ82478.1"/>
    </source>
</evidence>
<comment type="caution">
    <text evidence="3">The sequence shown here is derived from an EMBL/GenBank/DDBJ whole genome shotgun (WGS) entry which is preliminary data.</text>
</comment>
<feature type="transmembrane region" description="Helical" evidence="1">
    <location>
        <begin position="129"/>
        <end position="152"/>
    </location>
</feature>
<keyword evidence="1" id="KW-1133">Transmembrane helix</keyword>
<feature type="transmembrane region" description="Helical" evidence="1">
    <location>
        <begin position="6"/>
        <end position="24"/>
    </location>
</feature>
<reference evidence="3 4" key="1">
    <citation type="journal article" date="2018" name="Evol. Lett.">
        <title>Horizontal gene cluster transfer increased hallucinogenic mushroom diversity.</title>
        <authorList>
            <person name="Reynolds H.T."/>
            <person name="Vijayakumar V."/>
            <person name="Gluck-Thaler E."/>
            <person name="Korotkin H.B."/>
            <person name="Matheny P.B."/>
            <person name="Slot J.C."/>
        </authorList>
    </citation>
    <scope>NUCLEOTIDE SEQUENCE [LARGE SCALE GENOMIC DNA]</scope>
    <source>
        <strain evidence="3 4">SRW20</strain>
    </source>
</reference>
<protein>
    <recommendedName>
        <fullName evidence="2">DUF6534 domain-containing protein</fullName>
    </recommendedName>
</protein>
<evidence type="ECO:0000256" key="1">
    <source>
        <dbReference type="SAM" id="Phobius"/>
    </source>
</evidence>
<dbReference type="Proteomes" id="UP000284706">
    <property type="component" value="Unassembled WGS sequence"/>
</dbReference>
<keyword evidence="4" id="KW-1185">Reference proteome</keyword>
<accession>A0A409WVD0</accession>
<dbReference type="Pfam" id="PF20152">
    <property type="entry name" value="DUF6534"/>
    <property type="match status" value="1"/>
</dbReference>
<organism evidence="3 4">
    <name type="scientific">Gymnopilus dilepis</name>
    <dbReference type="NCBI Taxonomy" id="231916"/>
    <lineage>
        <taxon>Eukaryota</taxon>
        <taxon>Fungi</taxon>
        <taxon>Dikarya</taxon>
        <taxon>Basidiomycota</taxon>
        <taxon>Agaricomycotina</taxon>
        <taxon>Agaricomycetes</taxon>
        <taxon>Agaricomycetidae</taxon>
        <taxon>Agaricales</taxon>
        <taxon>Agaricineae</taxon>
        <taxon>Hymenogastraceae</taxon>
        <taxon>Gymnopilus</taxon>
    </lineage>
</organism>
<dbReference type="InterPro" id="IPR045339">
    <property type="entry name" value="DUF6534"/>
</dbReference>
<name>A0A409WVD0_9AGAR</name>